<reference evidence="5 6" key="1">
    <citation type="submission" date="2019-07" db="EMBL/GenBank/DDBJ databases">
        <title>Whole genome shotgun sequence of Aeromicrobium flavum NBRC 107625.</title>
        <authorList>
            <person name="Hosoyama A."/>
            <person name="Uohara A."/>
            <person name="Ohji S."/>
            <person name="Ichikawa N."/>
        </authorList>
    </citation>
    <scope>NUCLEOTIDE SEQUENCE [LARGE SCALE GENOMIC DNA]</scope>
    <source>
        <strain evidence="5 6">NBRC 107625</strain>
    </source>
</reference>
<dbReference type="EMBL" id="BJZQ01000001">
    <property type="protein sequence ID" value="GEO87770.1"/>
    <property type="molecule type" value="Genomic_DNA"/>
</dbReference>
<evidence type="ECO:0000256" key="3">
    <source>
        <dbReference type="ARBA" id="ARBA00022691"/>
    </source>
</evidence>
<keyword evidence="1 5" id="KW-0489">Methyltransferase</keyword>
<feature type="domain" description="Methyltransferase type 11" evidence="4">
    <location>
        <begin position="33"/>
        <end position="129"/>
    </location>
</feature>
<keyword evidence="3" id="KW-0949">S-adenosyl-L-methionine</keyword>
<dbReference type="GO" id="GO:0008757">
    <property type="term" value="F:S-adenosylmethionine-dependent methyltransferase activity"/>
    <property type="evidence" value="ECO:0007669"/>
    <property type="project" value="InterPro"/>
</dbReference>
<evidence type="ECO:0000259" key="4">
    <source>
        <dbReference type="Pfam" id="PF08241"/>
    </source>
</evidence>
<dbReference type="Proteomes" id="UP000321769">
    <property type="component" value="Unassembled WGS sequence"/>
</dbReference>
<evidence type="ECO:0000313" key="5">
    <source>
        <dbReference type="EMBL" id="GEO87770.1"/>
    </source>
</evidence>
<dbReference type="CDD" id="cd02440">
    <property type="entry name" value="AdoMet_MTases"/>
    <property type="match status" value="1"/>
</dbReference>
<dbReference type="Gene3D" id="3.40.50.150">
    <property type="entry name" value="Vaccinia Virus protein VP39"/>
    <property type="match status" value="1"/>
</dbReference>
<dbReference type="PANTHER" id="PTHR43464">
    <property type="entry name" value="METHYLTRANSFERASE"/>
    <property type="match status" value="1"/>
</dbReference>
<dbReference type="SUPFAM" id="SSF53335">
    <property type="entry name" value="S-adenosyl-L-methionine-dependent methyltransferases"/>
    <property type="match status" value="1"/>
</dbReference>
<dbReference type="AlphaFoldDB" id="A0A512HQX4"/>
<keyword evidence="2 5" id="KW-0808">Transferase</keyword>
<dbReference type="InterPro" id="IPR029063">
    <property type="entry name" value="SAM-dependent_MTases_sf"/>
</dbReference>
<dbReference type="Pfam" id="PF08241">
    <property type="entry name" value="Methyltransf_11"/>
    <property type="match status" value="1"/>
</dbReference>
<sequence>MGPIRGALAWQSVLDALVKAGAAEDGSGALDVLDLGGGTGHDAVRVARLGHRVVVVDPSPDALAASARRAAEAGVEVEGRLGDSTDLTEHVAPASIDLVICHGVLEHVPDPAEAVDAACAVLRPGGWLSLLVPGRVAAVAGRAAAGDFAGAQALLGAVPDASWDLAGLGPRRWLPEELDALLSGRGLTPGFTRGVRVLSDEVPGVVVDGSAGAREELFALEQAIRSIPQFAGRSAGLQTMARLESTSHP</sequence>
<dbReference type="InterPro" id="IPR013216">
    <property type="entry name" value="Methyltransf_11"/>
</dbReference>
<protein>
    <submittedName>
        <fullName evidence="5">Methyltransferase</fullName>
    </submittedName>
</protein>
<dbReference type="PANTHER" id="PTHR43464:SF19">
    <property type="entry name" value="UBIQUINONE BIOSYNTHESIS O-METHYLTRANSFERASE, MITOCHONDRIAL"/>
    <property type="match status" value="1"/>
</dbReference>
<name>A0A512HQX4_9ACTN</name>
<gene>
    <name evidence="5" type="ORF">AFL01nite_00970</name>
</gene>
<organism evidence="5 6">
    <name type="scientific">Aeromicrobium flavum</name>
    <dbReference type="NCBI Taxonomy" id="416568"/>
    <lineage>
        <taxon>Bacteria</taxon>
        <taxon>Bacillati</taxon>
        <taxon>Actinomycetota</taxon>
        <taxon>Actinomycetes</taxon>
        <taxon>Propionibacteriales</taxon>
        <taxon>Nocardioidaceae</taxon>
        <taxon>Aeromicrobium</taxon>
    </lineage>
</organism>
<accession>A0A512HQX4</accession>
<evidence type="ECO:0000256" key="2">
    <source>
        <dbReference type="ARBA" id="ARBA00022679"/>
    </source>
</evidence>
<evidence type="ECO:0000256" key="1">
    <source>
        <dbReference type="ARBA" id="ARBA00022603"/>
    </source>
</evidence>
<comment type="caution">
    <text evidence="5">The sequence shown here is derived from an EMBL/GenBank/DDBJ whole genome shotgun (WGS) entry which is preliminary data.</text>
</comment>
<evidence type="ECO:0000313" key="6">
    <source>
        <dbReference type="Proteomes" id="UP000321769"/>
    </source>
</evidence>
<dbReference type="GO" id="GO:0032259">
    <property type="term" value="P:methylation"/>
    <property type="evidence" value="ECO:0007669"/>
    <property type="project" value="UniProtKB-KW"/>
</dbReference>
<proteinExistence type="predicted"/>
<keyword evidence="6" id="KW-1185">Reference proteome</keyword>
<dbReference type="RefSeq" id="WP_146825131.1">
    <property type="nucleotide sequence ID" value="NZ_BAAAYQ010000001.1"/>
</dbReference>
<dbReference type="OrthoDB" id="3366024at2"/>